<gene>
    <name evidence="1" type="ORF">XELAEV_18035668mg</name>
</gene>
<reference evidence="2" key="1">
    <citation type="journal article" date="2016" name="Nature">
        <title>Genome evolution in the allotetraploid frog Xenopus laevis.</title>
        <authorList>
            <person name="Session A.M."/>
            <person name="Uno Y."/>
            <person name="Kwon T."/>
            <person name="Chapman J.A."/>
            <person name="Toyoda A."/>
            <person name="Takahashi S."/>
            <person name="Fukui A."/>
            <person name="Hikosaka A."/>
            <person name="Suzuki A."/>
            <person name="Kondo M."/>
            <person name="van Heeringen S.J."/>
            <person name="Quigley I."/>
            <person name="Heinz S."/>
            <person name="Ogino H."/>
            <person name="Ochi H."/>
            <person name="Hellsten U."/>
            <person name="Lyons J.B."/>
            <person name="Simakov O."/>
            <person name="Putnam N."/>
            <person name="Stites J."/>
            <person name="Kuroki Y."/>
            <person name="Tanaka T."/>
            <person name="Michiue T."/>
            <person name="Watanabe M."/>
            <person name="Bogdanovic O."/>
            <person name="Lister R."/>
            <person name="Georgiou G."/>
            <person name="Paranjpe S.S."/>
            <person name="van Kruijsbergen I."/>
            <person name="Shu S."/>
            <person name="Carlson J."/>
            <person name="Kinoshita T."/>
            <person name="Ohta Y."/>
            <person name="Mawaribuchi S."/>
            <person name="Jenkins J."/>
            <person name="Grimwood J."/>
            <person name="Schmutz J."/>
            <person name="Mitros T."/>
            <person name="Mozaffari S.V."/>
            <person name="Suzuki Y."/>
            <person name="Haramoto Y."/>
            <person name="Yamamoto T.S."/>
            <person name="Takagi C."/>
            <person name="Heald R."/>
            <person name="Miller K."/>
            <person name="Haudenschild C."/>
            <person name="Kitzman J."/>
            <person name="Nakayama T."/>
            <person name="Izutsu Y."/>
            <person name="Robert J."/>
            <person name="Fortriede J."/>
            <person name="Burns K."/>
            <person name="Lotay V."/>
            <person name="Karimi K."/>
            <person name="Yasuoka Y."/>
            <person name="Dichmann D.S."/>
            <person name="Flajnik M.F."/>
            <person name="Houston D.W."/>
            <person name="Shendure J."/>
            <person name="DuPasquier L."/>
            <person name="Vize P.D."/>
            <person name="Zorn A.M."/>
            <person name="Ito M."/>
            <person name="Marcotte E.M."/>
            <person name="Wallingford J.B."/>
            <person name="Ito Y."/>
            <person name="Asashima M."/>
            <person name="Ueno N."/>
            <person name="Matsuda Y."/>
            <person name="Veenstra G.J."/>
            <person name="Fujiyama A."/>
            <person name="Harland R.M."/>
            <person name="Taira M."/>
            <person name="Rokhsar D.S."/>
        </authorList>
    </citation>
    <scope>NUCLEOTIDE SEQUENCE [LARGE SCALE GENOMIC DNA]</scope>
    <source>
        <strain evidence="2">J</strain>
    </source>
</reference>
<evidence type="ECO:0000313" key="2">
    <source>
        <dbReference type="Proteomes" id="UP000694892"/>
    </source>
</evidence>
<name>A0A974CG55_XENLA</name>
<evidence type="ECO:0000313" key="1">
    <source>
        <dbReference type="EMBL" id="OCT72684.1"/>
    </source>
</evidence>
<dbReference type="AlphaFoldDB" id="A0A974CG55"/>
<accession>A0A974CG55</accession>
<protein>
    <submittedName>
        <fullName evidence="1">Uncharacterized protein</fullName>
    </submittedName>
</protein>
<proteinExistence type="predicted"/>
<dbReference type="EMBL" id="CM004478">
    <property type="protein sequence ID" value="OCT72684.1"/>
    <property type="molecule type" value="Genomic_DNA"/>
</dbReference>
<organism evidence="1 2">
    <name type="scientific">Xenopus laevis</name>
    <name type="common">African clawed frog</name>
    <dbReference type="NCBI Taxonomy" id="8355"/>
    <lineage>
        <taxon>Eukaryota</taxon>
        <taxon>Metazoa</taxon>
        <taxon>Chordata</taxon>
        <taxon>Craniata</taxon>
        <taxon>Vertebrata</taxon>
        <taxon>Euteleostomi</taxon>
        <taxon>Amphibia</taxon>
        <taxon>Batrachia</taxon>
        <taxon>Anura</taxon>
        <taxon>Pipoidea</taxon>
        <taxon>Pipidae</taxon>
        <taxon>Xenopodinae</taxon>
        <taxon>Xenopus</taxon>
        <taxon>Xenopus</taxon>
    </lineage>
</organism>
<dbReference type="Proteomes" id="UP000694892">
    <property type="component" value="Chromosome 7L"/>
</dbReference>
<sequence>MKLQVCSVSLVTLLLLKDFIFNTEMSDPIILLNKIFALAQLASCVT</sequence>